<dbReference type="RefSeq" id="WP_322468937.1">
    <property type="nucleotide sequence ID" value="NZ_JAXOJX010000301.1"/>
</dbReference>
<organism evidence="2 3">
    <name type="scientific">Azohydromonas lata</name>
    <dbReference type="NCBI Taxonomy" id="45677"/>
    <lineage>
        <taxon>Bacteria</taxon>
        <taxon>Pseudomonadati</taxon>
        <taxon>Pseudomonadota</taxon>
        <taxon>Betaproteobacteria</taxon>
        <taxon>Burkholderiales</taxon>
        <taxon>Sphaerotilaceae</taxon>
        <taxon>Azohydromonas</taxon>
    </lineage>
</organism>
<evidence type="ECO:0000313" key="2">
    <source>
        <dbReference type="EMBL" id="MDZ5461888.1"/>
    </source>
</evidence>
<feature type="region of interest" description="Disordered" evidence="1">
    <location>
        <begin position="1"/>
        <end position="34"/>
    </location>
</feature>
<feature type="non-terminal residue" evidence="2">
    <location>
        <position position="67"/>
    </location>
</feature>
<gene>
    <name evidence="2" type="ORF">SM757_35500</name>
</gene>
<evidence type="ECO:0000256" key="1">
    <source>
        <dbReference type="SAM" id="MobiDB-lite"/>
    </source>
</evidence>
<name>A0ABU5ISL2_9BURK</name>
<reference evidence="2 3" key="1">
    <citation type="submission" date="2023-11" db="EMBL/GenBank/DDBJ databases">
        <title>Draft genome of Azohydromonas lata strain H1 (DSM1123), a polyhydroxyalkanoate producer.</title>
        <authorList>
            <person name="Traversa D."/>
            <person name="D'Addabbo P."/>
            <person name="Pazzani C."/>
            <person name="Manzari C."/>
            <person name="Chiara M."/>
            <person name="Scrascia M."/>
        </authorList>
    </citation>
    <scope>NUCLEOTIDE SEQUENCE [LARGE SCALE GENOMIC DNA]</scope>
    <source>
        <strain evidence="2 3">H1</strain>
    </source>
</reference>
<sequence>PGTAFSNTASIVTTGTPDTNGGSNPAAGNNFSSGSITVGARADVQVLSKAAVATGTSTAQATAQPLE</sequence>
<dbReference type="EMBL" id="JAXOJX010000301">
    <property type="protein sequence ID" value="MDZ5461888.1"/>
    <property type="molecule type" value="Genomic_DNA"/>
</dbReference>
<keyword evidence="3" id="KW-1185">Reference proteome</keyword>
<dbReference type="Proteomes" id="UP001293718">
    <property type="component" value="Unassembled WGS sequence"/>
</dbReference>
<evidence type="ECO:0000313" key="3">
    <source>
        <dbReference type="Proteomes" id="UP001293718"/>
    </source>
</evidence>
<feature type="non-terminal residue" evidence="2">
    <location>
        <position position="1"/>
    </location>
</feature>
<comment type="caution">
    <text evidence="2">The sequence shown here is derived from an EMBL/GenBank/DDBJ whole genome shotgun (WGS) entry which is preliminary data.</text>
</comment>
<accession>A0ABU5ISL2</accession>
<proteinExistence type="predicted"/>
<evidence type="ECO:0008006" key="4">
    <source>
        <dbReference type="Google" id="ProtNLM"/>
    </source>
</evidence>
<protein>
    <recommendedName>
        <fullName evidence="4">Flagellin</fullName>
    </recommendedName>
</protein>